<name>A0A8H7T1D6_9HELO</name>
<accession>A0A8H7T1D6</accession>
<dbReference type="OrthoDB" id="4158087at2759"/>
<gene>
    <name evidence="2" type="ORF">IFR04_015617</name>
</gene>
<comment type="caution">
    <text evidence="2">The sequence shown here is derived from an EMBL/GenBank/DDBJ whole genome shotgun (WGS) entry which is preliminary data.</text>
</comment>
<proteinExistence type="predicted"/>
<feature type="region of interest" description="Disordered" evidence="1">
    <location>
        <begin position="25"/>
        <end position="67"/>
    </location>
</feature>
<evidence type="ECO:0008006" key="4">
    <source>
        <dbReference type="Google" id="ProtNLM"/>
    </source>
</evidence>
<sequence length="493" mass="54533">MSQFQVSLTNEPMVMVHRGWRVPFNLGQRSPKSDGGSQHSPKAIPNPKQVRTPAVSKPKPERSATQEFAFVNVTEPGRPKDAETKKLVRGHVVKDSTRKKKLMRQLDAERAASVGSVTEVFATSARNEPAASDRDPSLFSIPIPTQGLDPHPYLSPIIHHLISVGDAMYPFVSVFRFNPVSPAKWFDCALKDDALFHALLYTTSTYLGLVKGVTENREAILHAGRSVGLLRKRIGEVGSMGNFGFEGEGTVRAVSCLAISEDSRPTICKALTPHRADLMGATEYLVPAFLAEENSLPRLPTQDLRRAGEQTTSILDFLNVLPISDDLRNTLIYMHGLSQSVSRVLTSPTVLSGSQQVSLMQHIYSLRYSLLPDYSDGTDFADEASRTLDEVLRIGALLYVSETPKEFPNAAVGPLKMVRRLRGLVIQVQMWNEKEAGLVLWLLFFGGIAARKGEDRVWFSLQIERLCGKLGASEWGIDYTYGNNITQVEILSK</sequence>
<organism evidence="2 3">
    <name type="scientific">Cadophora malorum</name>
    <dbReference type="NCBI Taxonomy" id="108018"/>
    <lineage>
        <taxon>Eukaryota</taxon>
        <taxon>Fungi</taxon>
        <taxon>Dikarya</taxon>
        <taxon>Ascomycota</taxon>
        <taxon>Pezizomycotina</taxon>
        <taxon>Leotiomycetes</taxon>
        <taxon>Helotiales</taxon>
        <taxon>Ploettnerulaceae</taxon>
        <taxon>Cadophora</taxon>
    </lineage>
</organism>
<evidence type="ECO:0000256" key="1">
    <source>
        <dbReference type="SAM" id="MobiDB-lite"/>
    </source>
</evidence>
<evidence type="ECO:0000313" key="2">
    <source>
        <dbReference type="EMBL" id="KAG4411241.1"/>
    </source>
</evidence>
<protein>
    <recommendedName>
        <fullName evidence="4">Tachykinin family protein</fullName>
    </recommendedName>
</protein>
<dbReference type="PANTHER" id="PTHR37540:SF5">
    <property type="entry name" value="TRANSCRIPTION FACTOR DOMAIN-CONTAINING PROTEIN"/>
    <property type="match status" value="1"/>
</dbReference>
<dbReference type="PANTHER" id="PTHR37540">
    <property type="entry name" value="TRANSCRIPTION FACTOR (ACR-2), PUTATIVE-RELATED-RELATED"/>
    <property type="match status" value="1"/>
</dbReference>
<evidence type="ECO:0000313" key="3">
    <source>
        <dbReference type="Proteomes" id="UP000664132"/>
    </source>
</evidence>
<dbReference type="Proteomes" id="UP000664132">
    <property type="component" value="Unassembled WGS sequence"/>
</dbReference>
<keyword evidence="3" id="KW-1185">Reference proteome</keyword>
<feature type="compositionally biased region" description="Polar residues" evidence="1">
    <location>
        <begin position="27"/>
        <end position="40"/>
    </location>
</feature>
<reference evidence="2" key="1">
    <citation type="submission" date="2021-02" db="EMBL/GenBank/DDBJ databases">
        <title>Genome sequence Cadophora malorum strain M34.</title>
        <authorList>
            <person name="Stefanovic E."/>
            <person name="Vu D."/>
            <person name="Scully C."/>
            <person name="Dijksterhuis J."/>
            <person name="Roader J."/>
            <person name="Houbraken J."/>
        </authorList>
    </citation>
    <scope>NUCLEOTIDE SEQUENCE</scope>
    <source>
        <strain evidence="2">M34</strain>
    </source>
</reference>
<dbReference type="AlphaFoldDB" id="A0A8H7T1D6"/>
<dbReference type="EMBL" id="JAFJYH010000501">
    <property type="protein sequence ID" value="KAG4411241.1"/>
    <property type="molecule type" value="Genomic_DNA"/>
</dbReference>